<feature type="region of interest" description="Disordered" evidence="7">
    <location>
        <begin position="234"/>
        <end position="294"/>
    </location>
</feature>
<keyword evidence="6 8" id="KW-0472">Membrane</keyword>
<keyword evidence="4 8" id="KW-0812">Transmembrane</keyword>
<feature type="transmembrane region" description="Helical" evidence="8">
    <location>
        <begin position="181"/>
        <end position="200"/>
    </location>
</feature>
<feature type="compositionally biased region" description="Low complexity" evidence="7">
    <location>
        <begin position="257"/>
        <end position="271"/>
    </location>
</feature>
<evidence type="ECO:0000313" key="11">
    <source>
        <dbReference type="Proteomes" id="UP001164305"/>
    </source>
</evidence>
<sequence length="294" mass="30343">MTPDQLLADNDLLRALDLIGVVVMGITGGALASRLRFDAVGFAVIGIVSGLGGGILRDLILDQAVPAAFSGPWYLVCALSGAAFSYVVAAEGRSLRRAMTVLDALALGLWAASGTAKSLTAGLDVLPAVLLGVVSAVGGGAIRDVMVGRIPAIFGGSPLYATTALVTAIATWATLALRLPAWTILVAVALGSGLALVSAWRQWGLPRHQEWQVTLSATQMKALVRRVRRSERRRVATETSGLPAVADAGERDDLARDTGALDDTADDWAGADGSGEGLLDPGLGTPSPERPDRS</sequence>
<keyword evidence="5 8" id="KW-1133">Transmembrane helix</keyword>
<dbReference type="Pfam" id="PF03458">
    <property type="entry name" value="Gly_transporter"/>
    <property type="match status" value="2"/>
</dbReference>
<protein>
    <submittedName>
        <fullName evidence="10">TRIC cation channel family protein</fullName>
    </submittedName>
</protein>
<keyword evidence="3" id="KW-1003">Cell membrane</keyword>
<evidence type="ECO:0000256" key="4">
    <source>
        <dbReference type="ARBA" id="ARBA00022692"/>
    </source>
</evidence>
<evidence type="ECO:0000256" key="6">
    <source>
        <dbReference type="ARBA" id="ARBA00023136"/>
    </source>
</evidence>
<name>A0ABY6FZP0_9MICO</name>
<feature type="transmembrane region" description="Helical" evidence="8">
    <location>
        <begin position="154"/>
        <end position="175"/>
    </location>
</feature>
<dbReference type="EMBL" id="CP107020">
    <property type="protein sequence ID" value="UYG16415.1"/>
    <property type="molecule type" value="Genomic_DNA"/>
</dbReference>
<evidence type="ECO:0000256" key="7">
    <source>
        <dbReference type="SAM" id="MobiDB-lite"/>
    </source>
</evidence>
<evidence type="ECO:0000256" key="5">
    <source>
        <dbReference type="ARBA" id="ARBA00022989"/>
    </source>
</evidence>
<comment type="subcellular location">
    <subcellularLocation>
        <location evidence="1">Cell membrane</location>
        <topology evidence="1">Multi-pass membrane protein</topology>
    </subcellularLocation>
</comment>
<comment type="similarity">
    <text evidence="2">Belongs to the UPF0126 family.</text>
</comment>
<feature type="domain" description="Glycine transporter" evidence="9">
    <location>
        <begin position="15"/>
        <end position="88"/>
    </location>
</feature>
<dbReference type="PANTHER" id="PTHR30506">
    <property type="entry name" value="INNER MEMBRANE PROTEIN"/>
    <property type="match status" value="1"/>
</dbReference>
<dbReference type="PANTHER" id="PTHR30506:SF3">
    <property type="entry name" value="UPF0126 INNER MEMBRANE PROTEIN YADS-RELATED"/>
    <property type="match status" value="1"/>
</dbReference>
<reference evidence="10" key="1">
    <citation type="submission" date="2022-10" db="EMBL/GenBank/DDBJ databases">
        <title>Whole-Genome Sequencing of Brachybacterium huguangmaarense BRM-3, Isolated from Betula schmidtii.</title>
        <authorList>
            <person name="Haam D."/>
        </authorList>
    </citation>
    <scope>NUCLEOTIDE SEQUENCE</scope>
    <source>
        <strain evidence="10">BRM-3</strain>
    </source>
</reference>
<dbReference type="InterPro" id="IPR005115">
    <property type="entry name" value="Gly_transporter"/>
</dbReference>
<evidence type="ECO:0000256" key="3">
    <source>
        <dbReference type="ARBA" id="ARBA00022475"/>
    </source>
</evidence>
<evidence type="ECO:0000313" key="10">
    <source>
        <dbReference type="EMBL" id="UYG16415.1"/>
    </source>
</evidence>
<evidence type="ECO:0000256" key="2">
    <source>
        <dbReference type="ARBA" id="ARBA00008193"/>
    </source>
</evidence>
<evidence type="ECO:0000259" key="9">
    <source>
        <dbReference type="Pfam" id="PF03458"/>
    </source>
</evidence>
<evidence type="ECO:0000256" key="8">
    <source>
        <dbReference type="SAM" id="Phobius"/>
    </source>
</evidence>
<organism evidence="10 11">
    <name type="scientific">Brachybacterium huguangmaarense</name>
    <dbReference type="NCBI Taxonomy" id="1652028"/>
    <lineage>
        <taxon>Bacteria</taxon>
        <taxon>Bacillati</taxon>
        <taxon>Actinomycetota</taxon>
        <taxon>Actinomycetes</taxon>
        <taxon>Micrococcales</taxon>
        <taxon>Dermabacteraceae</taxon>
        <taxon>Brachybacterium</taxon>
    </lineage>
</organism>
<proteinExistence type="inferred from homology"/>
<dbReference type="RefSeq" id="WP_263593628.1">
    <property type="nucleotide sequence ID" value="NZ_CP107020.1"/>
</dbReference>
<feature type="transmembrane region" description="Helical" evidence="8">
    <location>
        <begin position="39"/>
        <end position="60"/>
    </location>
</feature>
<gene>
    <name evidence="10" type="ORF">BRM3_12500</name>
</gene>
<feature type="transmembrane region" description="Helical" evidence="8">
    <location>
        <begin position="12"/>
        <end position="32"/>
    </location>
</feature>
<feature type="domain" description="Glycine transporter" evidence="9">
    <location>
        <begin position="101"/>
        <end position="174"/>
    </location>
</feature>
<evidence type="ECO:0000256" key="1">
    <source>
        <dbReference type="ARBA" id="ARBA00004651"/>
    </source>
</evidence>
<accession>A0ABY6FZP0</accession>
<feature type="transmembrane region" description="Helical" evidence="8">
    <location>
        <begin position="72"/>
        <end position="89"/>
    </location>
</feature>
<keyword evidence="11" id="KW-1185">Reference proteome</keyword>
<dbReference type="Proteomes" id="UP001164305">
    <property type="component" value="Chromosome"/>
</dbReference>